<dbReference type="InterPro" id="IPR051499">
    <property type="entry name" value="Phosducin-like_reg"/>
</dbReference>
<dbReference type="Gene3D" id="3.40.30.10">
    <property type="entry name" value="Glutaredoxin"/>
    <property type="match status" value="1"/>
</dbReference>
<evidence type="ECO:0000313" key="6">
    <source>
        <dbReference type="Proteomes" id="UP001372834"/>
    </source>
</evidence>
<reference evidence="5 6" key="1">
    <citation type="submission" date="2023-10" db="EMBL/GenBank/DDBJ databases">
        <title>Genomes of two closely related lineages of the louse Polyplax serrata with different host specificities.</title>
        <authorList>
            <person name="Martinu J."/>
            <person name="Tarabai H."/>
            <person name="Stefka J."/>
            <person name="Hypsa V."/>
        </authorList>
    </citation>
    <scope>NUCLEOTIDE SEQUENCE [LARGE SCALE GENOMIC DNA]</scope>
    <source>
        <strain evidence="5">HR10_N</strain>
    </source>
</reference>
<protein>
    <recommendedName>
        <fullName evidence="4">Phosducin domain-containing protein</fullName>
    </recommendedName>
</protein>
<name>A0AAN8P5K2_POLSC</name>
<proteinExistence type="inferred from homology"/>
<feature type="compositionally biased region" description="Basic and acidic residues" evidence="3">
    <location>
        <begin position="1"/>
        <end position="15"/>
    </location>
</feature>
<dbReference type="CDD" id="cd02987">
    <property type="entry name" value="Phd_like_Phd"/>
    <property type="match status" value="1"/>
</dbReference>
<sequence>MSTLEDKILGEKREYYCSSSESENEGSGDEADTPKTIEVHDTGPPPLNPSDGGCSTNTGPKGVIKDWQQFKQIEAEQRMERERERMALIQRLAFTCRSELDKEKEEDPELSDLLEDPFLLEYSRKKMEEMLGQVSKTPKFGDVQTLVTGEQFLDAIDKECKGVTVLIHIYEEKVAECRTMNSCLSELSQDFPQVKFCKLLASNVGVSKHFKVSGVPALLVYKNGALIGNFVKITEELGTDFSTNDVENFLVENGMLVDRSFVAPCIRQSQINKDDEVD</sequence>
<evidence type="ECO:0000313" key="5">
    <source>
        <dbReference type="EMBL" id="KAK6632708.1"/>
    </source>
</evidence>
<feature type="compositionally biased region" description="Acidic residues" evidence="3">
    <location>
        <begin position="22"/>
        <end position="31"/>
    </location>
</feature>
<dbReference type="Gene3D" id="1.10.168.10">
    <property type="entry name" value="Phosducin, domain 2"/>
    <property type="match status" value="1"/>
</dbReference>
<dbReference type="SUPFAM" id="SSF52833">
    <property type="entry name" value="Thioredoxin-like"/>
    <property type="match status" value="1"/>
</dbReference>
<dbReference type="InterPro" id="IPR023196">
    <property type="entry name" value="Phosducin_N_dom_sf"/>
</dbReference>
<dbReference type="InterPro" id="IPR001200">
    <property type="entry name" value="Phosducin"/>
</dbReference>
<keyword evidence="2" id="KW-0597">Phosphoprotein</keyword>
<organism evidence="5 6">
    <name type="scientific">Polyplax serrata</name>
    <name type="common">Common mouse louse</name>
    <dbReference type="NCBI Taxonomy" id="468196"/>
    <lineage>
        <taxon>Eukaryota</taxon>
        <taxon>Metazoa</taxon>
        <taxon>Ecdysozoa</taxon>
        <taxon>Arthropoda</taxon>
        <taxon>Hexapoda</taxon>
        <taxon>Insecta</taxon>
        <taxon>Pterygota</taxon>
        <taxon>Neoptera</taxon>
        <taxon>Paraneoptera</taxon>
        <taxon>Psocodea</taxon>
        <taxon>Troctomorpha</taxon>
        <taxon>Phthiraptera</taxon>
        <taxon>Anoplura</taxon>
        <taxon>Polyplacidae</taxon>
        <taxon>Polyplax</taxon>
    </lineage>
</organism>
<evidence type="ECO:0000256" key="3">
    <source>
        <dbReference type="SAM" id="MobiDB-lite"/>
    </source>
</evidence>
<evidence type="ECO:0000256" key="1">
    <source>
        <dbReference type="ARBA" id="ARBA00009686"/>
    </source>
</evidence>
<comment type="caution">
    <text evidence="5">The sequence shown here is derived from an EMBL/GenBank/DDBJ whole genome shotgun (WGS) entry which is preliminary data.</text>
</comment>
<evidence type="ECO:0000259" key="4">
    <source>
        <dbReference type="Pfam" id="PF02114"/>
    </source>
</evidence>
<dbReference type="GO" id="GO:0008277">
    <property type="term" value="P:regulation of G protein-coupled receptor signaling pathway"/>
    <property type="evidence" value="ECO:0007669"/>
    <property type="project" value="InterPro"/>
</dbReference>
<gene>
    <name evidence="5" type="ORF">RUM43_013478</name>
</gene>
<dbReference type="InterPro" id="IPR036249">
    <property type="entry name" value="Thioredoxin-like_sf"/>
</dbReference>
<dbReference type="AlphaFoldDB" id="A0AAN8P5K2"/>
<dbReference type="PRINTS" id="PR00677">
    <property type="entry name" value="PHOSDUCIN"/>
</dbReference>
<dbReference type="Proteomes" id="UP001372834">
    <property type="component" value="Unassembled WGS sequence"/>
</dbReference>
<dbReference type="InterPro" id="IPR024253">
    <property type="entry name" value="Phosducin_thioredoxin-like_dom"/>
</dbReference>
<evidence type="ECO:0000256" key="2">
    <source>
        <dbReference type="ARBA" id="ARBA00022553"/>
    </source>
</evidence>
<dbReference type="PANTHER" id="PTHR46052">
    <property type="entry name" value="PHOSDUCIN-LIKE PROTEIN"/>
    <property type="match status" value="1"/>
</dbReference>
<feature type="domain" description="Phosducin" evidence="4">
    <location>
        <begin position="51"/>
        <end position="261"/>
    </location>
</feature>
<comment type="similarity">
    <text evidence="1">Belongs to the phosducin family.</text>
</comment>
<dbReference type="EMBL" id="JAWJWE010000007">
    <property type="protein sequence ID" value="KAK6632708.1"/>
    <property type="molecule type" value="Genomic_DNA"/>
</dbReference>
<feature type="region of interest" description="Disordered" evidence="3">
    <location>
        <begin position="1"/>
        <end position="61"/>
    </location>
</feature>
<accession>A0AAN8P5K2</accession>
<dbReference type="Pfam" id="PF02114">
    <property type="entry name" value="Phosducin"/>
    <property type="match status" value="1"/>
</dbReference>
<feature type="compositionally biased region" description="Basic and acidic residues" evidence="3">
    <location>
        <begin position="32"/>
        <end position="41"/>
    </location>
</feature>
<dbReference type="PANTHER" id="PTHR46052:SF1">
    <property type="entry name" value="PHOSDUCIN-LIKE PROTEIN"/>
    <property type="match status" value="1"/>
</dbReference>